<organism evidence="9 10">
    <name type="scientific">Persephonella marina (strain DSM 14350 / EX-H1)</name>
    <dbReference type="NCBI Taxonomy" id="123214"/>
    <lineage>
        <taxon>Bacteria</taxon>
        <taxon>Pseudomonadati</taxon>
        <taxon>Aquificota</taxon>
        <taxon>Aquificia</taxon>
        <taxon>Aquificales</taxon>
        <taxon>Hydrogenothermaceae</taxon>
        <taxon>Persephonella</taxon>
    </lineage>
</organism>
<dbReference type="SUPFAM" id="SSF52540">
    <property type="entry name" value="P-loop containing nucleoside triphosphate hydrolases"/>
    <property type="match status" value="1"/>
</dbReference>
<dbReference type="InterPro" id="IPR031168">
    <property type="entry name" value="G_TrmE"/>
</dbReference>
<dbReference type="FunFam" id="3.40.50.300:FF:000494">
    <property type="entry name" value="tRNA modification GTPase MnmE"/>
    <property type="match status" value="1"/>
</dbReference>
<dbReference type="Pfam" id="PF12631">
    <property type="entry name" value="MnmE_helical"/>
    <property type="match status" value="1"/>
</dbReference>
<dbReference type="CDD" id="cd14858">
    <property type="entry name" value="TrmE_N"/>
    <property type="match status" value="1"/>
</dbReference>
<evidence type="ECO:0000259" key="8">
    <source>
        <dbReference type="PROSITE" id="PS51709"/>
    </source>
</evidence>
<feature type="binding site" evidence="6">
    <location>
        <position position="229"/>
    </location>
    <ligand>
        <name>Mg(2+)</name>
        <dbReference type="ChEBI" id="CHEBI:18420"/>
    </ligand>
</feature>
<dbReference type="KEGG" id="pmx:PERMA_0197"/>
<comment type="caution">
    <text evidence="6">Lacks conserved residue(s) required for the propagation of feature annotation.</text>
</comment>
<keyword evidence="6" id="KW-0479">Metal-binding</keyword>
<dbReference type="EMBL" id="CP001230">
    <property type="protein sequence ID" value="ACO04076.1"/>
    <property type="molecule type" value="Genomic_DNA"/>
</dbReference>
<dbReference type="InterPro" id="IPR025867">
    <property type="entry name" value="MnmE_helical"/>
</dbReference>
<feature type="binding site" evidence="6">
    <location>
        <position position="81"/>
    </location>
    <ligand>
        <name>(6S)-5-formyl-5,6,7,8-tetrahydrofolate</name>
        <dbReference type="ChEBI" id="CHEBI:57457"/>
    </ligand>
</feature>
<dbReference type="HOGENOM" id="CLU_019624_4_1_0"/>
<evidence type="ECO:0000256" key="3">
    <source>
        <dbReference type="ARBA" id="ARBA00022741"/>
    </source>
</evidence>
<dbReference type="Gene3D" id="3.30.1360.120">
    <property type="entry name" value="Probable tRNA modification gtpase trme, domain 1"/>
    <property type="match status" value="1"/>
</dbReference>
<dbReference type="PROSITE" id="PS51709">
    <property type="entry name" value="G_TRME"/>
    <property type="match status" value="1"/>
</dbReference>
<feature type="binding site" evidence="6">
    <location>
        <begin position="225"/>
        <end position="230"/>
    </location>
    <ligand>
        <name>GTP</name>
        <dbReference type="ChEBI" id="CHEBI:37565"/>
    </ligand>
</feature>
<dbReference type="NCBIfam" id="TIGR00450">
    <property type="entry name" value="mnmE_trmE_thdF"/>
    <property type="match status" value="1"/>
</dbReference>
<dbReference type="CDD" id="cd04164">
    <property type="entry name" value="trmE"/>
    <property type="match status" value="1"/>
</dbReference>
<feature type="binding site" evidence="6">
    <location>
        <position position="452"/>
    </location>
    <ligand>
        <name>(6S)-5-formyl-5,6,7,8-tetrahydrofolate</name>
        <dbReference type="ChEBI" id="CHEBI:57457"/>
    </ligand>
</feature>
<dbReference type="Pfam" id="PF10396">
    <property type="entry name" value="TrmE_N"/>
    <property type="match status" value="1"/>
</dbReference>
<sequence>MIKDTIVANATPLIPSAVSIIRISGDRALEIGRKLFRLPESIRERRVYFGKITDSKGSVIDEGLFIFFKGPRSFTGEDVVEIYPHGSVPVVKKIIEEAVNLGARFAQPGEFTKRAFINGKIDLTQAEAIADLIEARSEKASRVAVNILEGKLSEKVKELRNSLLYLVSLIEAEINFPEDVEEIDPDQIKKGLEHVIKGIDDLLRTYRKGEIIREGIKLAIVGRPNVGKSSLFNALVGYERAIVSEYRGTTRDFIEETVSIKGIPVKLLDTAGLRETEDKIELIGIKKAKEKIEEADVVIFVFDLSEGLTDEDLRIYEQIKYKDPIVVGNKSDLVNEKELDIFRKKYYFKNVLFVSTKLQKNLDHLEEEIFHKLGIIEDSDSEIYINLRHYKALEKAKNILKKTVQNIDELIDFKEILMLEISEAEKYLEEITGEITTEDVLENIFSRFCIGK</sequence>
<dbReference type="HAMAP" id="MF_00379">
    <property type="entry name" value="GTPase_MnmE"/>
    <property type="match status" value="1"/>
</dbReference>
<accession>C0QTI0</accession>
<dbReference type="InterPro" id="IPR027368">
    <property type="entry name" value="MnmE_dom2"/>
</dbReference>
<comment type="subunit">
    <text evidence="6">Homodimer. Heterotetramer of two MnmE and two MnmG subunits.</text>
</comment>
<dbReference type="Proteomes" id="UP000001366">
    <property type="component" value="Chromosome"/>
</dbReference>
<feature type="binding site" evidence="6">
    <location>
        <position position="120"/>
    </location>
    <ligand>
        <name>(6S)-5-formyl-5,6,7,8-tetrahydrofolate</name>
        <dbReference type="ChEBI" id="CHEBI:57457"/>
    </ligand>
</feature>
<dbReference type="GO" id="GO:0046872">
    <property type="term" value="F:metal ion binding"/>
    <property type="evidence" value="ECO:0007669"/>
    <property type="project" value="UniProtKB-KW"/>
</dbReference>
<keyword evidence="6" id="KW-0460">Magnesium</keyword>
<dbReference type="GO" id="GO:0003924">
    <property type="term" value="F:GTPase activity"/>
    <property type="evidence" value="ECO:0007669"/>
    <property type="project" value="UniProtKB-UniRule"/>
</dbReference>
<dbReference type="Gene3D" id="1.20.120.430">
    <property type="entry name" value="tRNA modification GTPase MnmE domain 2"/>
    <property type="match status" value="1"/>
</dbReference>
<evidence type="ECO:0000256" key="6">
    <source>
        <dbReference type="HAMAP-Rule" id="MF_00379"/>
    </source>
</evidence>
<dbReference type="AlphaFoldDB" id="C0QTI0"/>
<dbReference type="InterPro" id="IPR005225">
    <property type="entry name" value="Small_GTP-bd"/>
</dbReference>
<protein>
    <recommendedName>
        <fullName evidence="6">tRNA modification GTPase MnmE</fullName>
        <ecNumber evidence="6">3.6.-.-</ecNumber>
    </recommendedName>
</protein>
<keyword evidence="5 6" id="KW-0342">GTP-binding</keyword>
<dbReference type="RefSeq" id="WP_012676314.1">
    <property type="nucleotide sequence ID" value="NC_012440.1"/>
</dbReference>
<dbReference type="InterPro" id="IPR027417">
    <property type="entry name" value="P-loop_NTPase"/>
</dbReference>
<keyword evidence="10" id="KW-1185">Reference proteome</keyword>
<evidence type="ECO:0000256" key="1">
    <source>
        <dbReference type="ARBA" id="ARBA00011043"/>
    </source>
</evidence>
<dbReference type="Gene3D" id="3.40.50.300">
    <property type="entry name" value="P-loop containing nucleotide triphosphate hydrolases"/>
    <property type="match status" value="1"/>
</dbReference>
<keyword evidence="3 6" id="KW-0547">Nucleotide-binding</keyword>
<dbReference type="GO" id="GO:0005525">
    <property type="term" value="F:GTP binding"/>
    <property type="evidence" value="ECO:0007669"/>
    <property type="project" value="UniProtKB-UniRule"/>
</dbReference>
<dbReference type="Pfam" id="PF01926">
    <property type="entry name" value="MMR_HSR1"/>
    <property type="match status" value="1"/>
</dbReference>
<evidence type="ECO:0000256" key="5">
    <source>
        <dbReference type="ARBA" id="ARBA00023134"/>
    </source>
</evidence>
<dbReference type="EC" id="3.6.-.-" evidence="6"/>
<dbReference type="GO" id="GO:0005829">
    <property type="term" value="C:cytosol"/>
    <property type="evidence" value="ECO:0007669"/>
    <property type="project" value="TreeGrafter"/>
</dbReference>
<evidence type="ECO:0000313" key="10">
    <source>
        <dbReference type="Proteomes" id="UP000001366"/>
    </source>
</evidence>
<feature type="binding site" evidence="6">
    <location>
        <begin position="269"/>
        <end position="272"/>
    </location>
    <ligand>
        <name>GTP</name>
        <dbReference type="ChEBI" id="CHEBI:37565"/>
    </ligand>
</feature>
<keyword evidence="6" id="KW-0963">Cytoplasm</keyword>
<keyword evidence="2 6" id="KW-0819">tRNA processing</keyword>
<dbReference type="OrthoDB" id="9805918at2"/>
<dbReference type="PANTHER" id="PTHR42714">
    <property type="entry name" value="TRNA MODIFICATION GTPASE GTPBP3"/>
    <property type="match status" value="1"/>
</dbReference>
<feature type="binding site" evidence="6">
    <location>
        <position position="22"/>
    </location>
    <ligand>
        <name>(6S)-5-formyl-5,6,7,8-tetrahydrofolate</name>
        <dbReference type="ChEBI" id="CHEBI:57457"/>
    </ligand>
</feature>
<dbReference type="PaxDb" id="123214-PERMA_0197"/>
<reference evidence="9 10" key="1">
    <citation type="journal article" date="2009" name="J. Bacteriol.">
        <title>Complete and draft genome sequences of six members of the Aquificales.</title>
        <authorList>
            <person name="Reysenbach A.L."/>
            <person name="Hamamura N."/>
            <person name="Podar M."/>
            <person name="Griffiths E."/>
            <person name="Ferreira S."/>
            <person name="Hochstein R."/>
            <person name="Heidelberg J."/>
            <person name="Johnson J."/>
            <person name="Mead D."/>
            <person name="Pohorille A."/>
            <person name="Sarmiento M."/>
            <person name="Schweighofer K."/>
            <person name="Seshadri R."/>
            <person name="Voytek M.A."/>
        </authorList>
    </citation>
    <scope>NUCLEOTIDE SEQUENCE [LARGE SCALE GENOMIC DNA]</scope>
    <source>
        <strain evidence="10">DSM 14350 / EX-H1</strain>
    </source>
</reference>
<evidence type="ECO:0000256" key="4">
    <source>
        <dbReference type="ARBA" id="ARBA00022958"/>
    </source>
</evidence>
<dbReference type="InterPro" id="IPR004520">
    <property type="entry name" value="GTPase_MnmE"/>
</dbReference>
<dbReference type="PANTHER" id="PTHR42714:SF2">
    <property type="entry name" value="TRNA MODIFICATION GTPASE GTPBP3, MITOCHONDRIAL"/>
    <property type="match status" value="1"/>
</dbReference>
<dbReference type="NCBIfam" id="NF003661">
    <property type="entry name" value="PRK05291.1-3"/>
    <property type="match status" value="1"/>
</dbReference>
<dbReference type="NCBIfam" id="TIGR00231">
    <property type="entry name" value="small_GTP"/>
    <property type="match status" value="1"/>
</dbReference>
<dbReference type="InterPro" id="IPR006073">
    <property type="entry name" value="GTP-bd"/>
</dbReference>
<comment type="function">
    <text evidence="6">Exhibits a very high intrinsic GTPase hydrolysis rate. Involved in the addition of a carboxymethylaminomethyl (cmnm) group at the wobble position (U34) of certain tRNAs, forming tRNA-cmnm(5)s(2)U34.</text>
</comment>
<dbReference type="GO" id="GO:0030488">
    <property type="term" value="P:tRNA methylation"/>
    <property type="evidence" value="ECO:0007669"/>
    <property type="project" value="TreeGrafter"/>
</dbReference>
<dbReference type="STRING" id="123214.PERMA_0197"/>
<dbReference type="GO" id="GO:0002098">
    <property type="term" value="P:tRNA wobble uridine modification"/>
    <property type="evidence" value="ECO:0007669"/>
    <property type="project" value="TreeGrafter"/>
</dbReference>
<comment type="cofactor">
    <cofactor evidence="6">
        <name>K(+)</name>
        <dbReference type="ChEBI" id="CHEBI:29103"/>
    </cofactor>
    <text evidence="6">Binds 1 potassium ion per subunit.</text>
</comment>
<evidence type="ECO:0000313" key="9">
    <source>
        <dbReference type="EMBL" id="ACO04076.1"/>
    </source>
</evidence>
<comment type="subcellular location">
    <subcellularLocation>
        <location evidence="6">Cytoplasm</location>
    </subcellularLocation>
</comment>
<evidence type="ECO:0000256" key="2">
    <source>
        <dbReference type="ARBA" id="ARBA00022694"/>
    </source>
</evidence>
<feature type="domain" description="TrmE-type G" evidence="8">
    <location>
        <begin position="215"/>
        <end position="374"/>
    </location>
</feature>
<name>C0QTI0_PERMH</name>
<keyword evidence="4 6" id="KW-0630">Potassium</keyword>
<dbReference type="InterPro" id="IPR018948">
    <property type="entry name" value="GTP-bd_TrmE_N"/>
</dbReference>
<comment type="similarity">
    <text evidence="1 6 7">Belongs to the TRAFAC class TrmE-Era-EngA-EngB-Septin-like GTPase superfamily. TrmE GTPase family.</text>
</comment>
<keyword evidence="6" id="KW-0378">Hydrolase</keyword>
<proteinExistence type="inferred from homology"/>
<gene>
    <name evidence="6" type="primary">mnmE</name>
    <name evidence="6 9" type="synonym">trmE</name>
    <name evidence="9" type="ordered locus">PERMA_0197</name>
</gene>
<dbReference type="PRINTS" id="PR00449">
    <property type="entry name" value="RASTRNSFRMNG"/>
</dbReference>
<dbReference type="InterPro" id="IPR027266">
    <property type="entry name" value="TrmE/GcvT-like"/>
</dbReference>
<dbReference type="eggNOG" id="COG0486">
    <property type="taxonomic scope" value="Bacteria"/>
</dbReference>
<feature type="binding site" evidence="6">
    <location>
        <position position="250"/>
    </location>
    <ligand>
        <name>Mg(2+)</name>
        <dbReference type="ChEBI" id="CHEBI:18420"/>
    </ligand>
</feature>
<feature type="binding site" evidence="6">
    <location>
        <begin position="244"/>
        <end position="250"/>
    </location>
    <ligand>
        <name>GTP</name>
        <dbReference type="ChEBI" id="CHEBI:37565"/>
    </ligand>
</feature>
<evidence type="ECO:0000256" key="7">
    <source>
        <dbReference type="RuleBase" id="RU003313"/>
    </source>
</evidence>